<dbReference type="PANTHER" id="PTHR43284">
    <property type="entry name" value="ASPARAGINE SYNTHETASE (GLUTAMINE-HYDROLYZING)"/>
    <property type="match status" value="1"/>
</dbReference>
<dbReference type="GO" id="GO:0004066">
    <property type="term" value="F:asparagine synthase (glutamine-hydrolyzing) activity"/>
    <property type="evidence" value="ECO:0007669"/>
    <property type="project" value="UniProtKB-EC"/>
</dbReference>
<evidence type="ECO:0000259" key="6">
    <source>
        <dbReference type="Pfam" id="PF13537"/>
    </source>
</evidence>
<dbReference type="InterPro" id="IPR029055">
    <property type="entry name" value="Ntn_hydrolases_N"/>
</dbReference>
<dbReference type="Pfam" id="PF13537">
    <property type="entry name" value="GATase_7"/>
    <property type="match status" value="1"/>
</dbReference>
<evidence type="ECO:0000259" key="5">
    <source>
        <dbReference type="Pfam" id="PF00733"/>
    </source>
</evidence>
<accession>A0A518RC27</accession>
<dbReference type="Gene3D" id="3.40.50.620">
    <property type="entry name" value="HUPs"/>
    <property type="match status" value="2"/>
</dbReference>
<feature type="region of interest" description="Disordered" evidence="4">
    <location>
        <begin position="14"/>
        <end position="38"/>
    </location>
</feature>
<dbReference type="SUPFAM" id="SSF56235">
    <property type="entry name" value="N-terminal nucleophile aminohydrolases (Ntn hydrolases)"/>
    <property type="match status" value="1"/>
</dbReference>
<protein>
    <recommendedName>
        <fullName evidence="2">asparagine synthase (glutamine-hydrolyzing)</fullName>
        <ecNumber evidence="2">6.3.5.4</ecNumber>
    </recommendedName>
</protein>
<evidence type="ECO:0000256" key="2">
    <source>
        <dbReference type="ARBA" id="ARBA00012737"/>
    </source>
</evidence>
<sequence>MAFPAMRAALFDPRSKPRGAIREGRAPPGQGNGDGVSRCRTDLRNRDSRREGRVVTALAAAAFVCGPDAPVKLCERLLALQPVAREVPAFLWDRGAVALGRRLAATLPEDAFDRGIARGRGGALAMAADIRLDNRDDLAAALGCVDTLGRLSDAALAMSAIERWGVAAIEGFLGDFAIVLWDGSHDRLILARDALGARPLHYRRTGGCVTVASTAQALASAAGARADGIATVHFLSGMAVPHGASFFAGIERVEPGEIVTIGAHSLDRSSYWNPDLSPSRFASGGDAAEALAALFGESVRARLRRTAADVATHLSAGLDSGAVTATAARRIGDGSVHAFTAAPPEGMHGADDGVDDEGPDAAKLAAMHPRIVHHRIASPRRSPVDMLGPGFVLYGRPLTNLANQTWLAEINDRIRAQGVDVLLVGAMGNLTISHSGSEALGELVRSGRIARAIRHGAELRAAGNSWRAVAGAATRPFRNSPPQKWGPPLLAPGVSRPQADAVLGSVARRLAVARRTDPGDFGKAVLAGWDIDMRDPTADRRIVEFCLRLPVERFAPGGVARGLARTAFADCLPASTIASHRRGRQAGWWHVAAREKLDRIRDEIECIAASTDASAIVDVATMREMVATWPGRWSDPQTEARYRMRLLPALAAGHFVRRCAA</sequence>
<dbReference type="PANTHER" id="PTHR43284:SF1">
    <property type="entry name" value="ASPARAGINE SYNTHETASE"/>
    <property type="match status" value="1"/>
</dbReference>
<gene>
    <name evidence="7" type="ORF">FPZ54_02470</name>
</gene>
<evidence type="ECO:0000256" key="1">
    <source>
        <dbReference type="ARBA" id="ARBA00005187"/>
    </source>
</evidence>
<dbReference type="InterPro" id="IPR001962">
    <property type="entry name" value="Asn_synthase"/>
</dbReference>
<dbReference type="Gene3D" id="3.60.20.10">
    <property type="entry name" value="Glutamine Phosphoribosylpyrophosphate, subunit 1, domain 1"/>
    <property type="match status" value="1"/>
</dbReference>
<comment type="catalytic activity">
    <reaction evidence="3">
        <text>L-aspartate + L-glutamine + ATP + H2O = L-asparagine + L-glutamate + AMP + diphosphate + H(+)</text>
        <dbReference type="Rhea" id="RHEA:12228"/>
        <dbReference type="ChEBI" id="CHEBI:15377"/>
        <dbReference type="ChEBI" id="CHEBI:15378"/>
        <dbReference type="ChEBI" id="CHEBI:29985"/>
        <dbReference type="ChEBI" id="CHEBI:29991"/>
        <dbReference type="ChEBI" id="CHEBI:30616"/>
        <dbReference type="ChEBI" id="CHEBI:33019"/>
        <dbReference type="ChEBI" id="CHEBI:58048"/>
        <dbReference type="ChEBI" id="CHEBI:58359"/>
        <dbReference type="ChEBI" id="CHEBI:456215"/>
        <dbReference type="EC" id="6.3.5.4"/>
    </reaction>
</comment>
<keyword evidence="8" id="KW-1185">Reference proteome</keyword>
<dbReference type="OrthoDB" id="9763290at2"/>
<dbReference type="EC" id="6.3.5.4" evidence="2"/>
<evidence type="ECO:0000256" key="4">
    <source>
        <dbReference type="SAM" id="MobiDB-lite"/>
    </source>
</evidence>
<evidence type="ECO:0000313" key="7">
    <source>
        <dbReference type="EMBL" id="QDX25003.1"/>
    </source>
</evidence>
<feature type="domain" description="Glutamine amidotransferase type-2" evidence="6">
    <location>
        <begin position="121"/>
        <end position="219"/>
    </location>
</feature>
<dbReference type="KEGG" id="ssua:FPZ54_02470"/>
<comment type="pathway">
    <text evidence="1">Amino-acid biosynthesis; L-asparagine biosynthesis; L-asparagine from L-aspartate (L-Gln route): step 1/1.</text>
</comment>
<dbReference type="GO" id="GO:0006529">
    <property type="term" value="P:asparagine biosynthetic process"/>
    <property type="evidence" value="ECO:0007669"/>
    <property type="project" value="InterPro"/>
</dbReference>
<dbReference type="AlphaFoldDB" id="A0A518RC27"/>
<evidence type="ECO:0000313" key="8">
    <source>
        <dbReference type="Proteomes" id="UP000318055"/>
    </source>
</evidence>
<dbReference type="EMBL" id="CP042239">
    <property type="protein sequence ID" value="QDX25003.1"/>
    <property type="molecule type" value="Genomic_DNA"/>
</dbReference>
<organism evidence="7 8">
    <name type="scientific">Sphingomonas suaedae</name>
    <dbReference type="NCBI Taxonomy" id="2599297"/>
    <lineage>
        <taxon>Bacteria</taxon>
        <taxon>Pseudomonadati</taxon>
        <taxon>Pseudomonadota</taxon>
        <taxon>Alphaproteobacteria</taxon>
        <taxon>Sphingomonadales</taxon>
        <taxon>Sphingomonadaceae</taxon>
        <taxon>Sphingomonas</taxon>
    </lineage>
</organism>
<dbReference type="InterPro" id="IPR051786">
    <property type="entry name" value="ASN_synthetase/amidase"/>
</dbReference>
<reference evidence="7 8" key="1">
    <citation type="submission" date="2019-07" db="EMBL/GenBank/DDBJ databases">
        <title>Sphingomonas alkalisoli sp. nov., isolated from rhizosphere soil of Suaedae salsa.</title>
        <authorList>
            <person name="Zhang H."/>
            <person name="Xu L."/>
            <person name="Zhang J.-X."/>
            <person name="Sun J.-Q."/>
        </authorList>
    </citation>
    <scope>NUCLEOTIDE SEQUENCE [LARGE SCALE GENOMIC DNA]</scope>
    <source>
        <strain evidence="7 8">XS-10</strain>
    </source>
</reference>
<dbReference type="Proteomes" id="UP000318055">
    <property type="component" value="Chromosome"/>
</dbReference>
<name>A0A518RC27_9SPHN</name>
<dbReference type="SUPFAM" id="SSF52402">
    <property type="entry name" value="Adenine nucleotide alpha hydrolases-like"/>
    <property type="match status" value="1"/>
</dbReference>
<dbReference type="Pfam" id="PF00733">
    <property type="entry name" value="Asn_synthase"/>
    <property type="match status" value="1"/>
</dbReference>
<dbReference type="GO" id="GO:0005829">
    <property type="term" value="C:cytosol"/>
    <property type="evidence" value="ECO:0007669"/>
    <property type="project" value="TreeGrafter"/>
</dbReference>
<dbReference type="InterPro" id="IPR017932">
    <property type="entry name" value="GATase_2_dom"/>
</dbReference>
<proteinExistence type="predicted"/>
<feature type="domain" description="Asparagine synthetase" evidence="5">
    <location>
        <begin position="291"/>
        <end position="641"/>
    </location>
</feature>
<dbReference type="InterPro" id="IPR014729">
    <property type="entry name" value="Rossmann-like_a/b/a_fold"/>
</dbReference>
<evidence type="ECO:0000256" key="3">
    <source>
        <dbReference type="ARBA" id="ARBA00048741"/>
    </source>
</evidence>